<name>A0A016VTI3_9BILA</name>
<evidence type="ECO:0000313" key="2">
    <source>
        <dbReference type="Proteomes" id="UP000024635"/>
    </source>
</evidence>
<reference evidence="2" key="1">
    <citation type="journal article" date="2015" name="Nat. Genet.">
        <title>The genome and transcriptome of the zoonotic hookworm Ancylostoma ceylanicum identify infection-specific gene families.</title>
        <authorList>
            <person name="Schwarz E.M."/>
            <person name="Hu Y."/>
            <person name="Antoshechkin I."/>
            <person name="Miller M.M."/>
            <person name="Sternberg P.W."/>
            <person name="Aroian R.V."/>
        </authorList>
    </citation>
    <scope>NUCLEOTIDE SEQUENCE</scope>
    <source>
        <strain evidence="2">HY135</strain>
    </source>
</reference>
<evidence type="ECO:0000313" key="1">
    <source>
        <dbReference type="EMBL" id="EYC30606.1"/>
    </source>
</evidence>
<organism evidence="1 2">
    <name type="scientific">Ancylostoma ceylanicum</name>
    <dbReference type="NCBI Taxonomy" id="53326"/>
    <lineage>
        <taxon>Eukaryota</taxon>
        <taxon>Metazoa</taxon>
        <taxon>Ecdysozoa</taxon>
        <taxon>Nematoda</taxon>
        <taxon>Chromadorea</taxon>
        <taxon>Rhabditida</taxon>
        <taxon>Rhabditina</taxon>
        <taxon>Rhabditomorpha</taxon>
        <taxon>Strongyloidea</taxon>
        <taxon>Ancylostomatidae</taxon>
        <taxon>Ancylostomatinae</taxon>
        <taxon>Ancylostoma</taxon>
    </lineage>
</organism>
<proteinExistence type="predicted"/>
<dbReference type="Proteomes" id="UP000024635">
    <property type="component" value="Unassembled WGS sequence"/>
</dbReference>
<protein>
    <submittedName>
        <fullName evidence="1">Uncharacterized protein</fullName>
    </submittedName>
</protein>
<dbReference type="AlphaFoldDB" id="A0A016VTI3"/>
<accession>A0A016VTI3</accession>
<comment type="caution">
    <text evidence="1">The sequence shown here is derived from an EMBL/GenBank/DDBJ whole genome shotgun (WGS) entry which is preliminary data.</text>
</comment>
<sequence>MAGDPPGVCGRRRTLRRITGEYICKGDVFGVQCSFVFGSSPSKATWSTREKREQIMEEIQLEMPYRV</sequence>
<keyword evidence="2" id="KW-1185">Reference proteome</keyword>
<dbReference type="EMBL" id="JARK01001341">
    <property type="protein sequence ID" value="EYC30606.1"/>
    <property type="molecule type" value="Genomic_DNA"/>
</dbReference>
<gene>
    <name evidence="1" type="primary">Acey_s0005.g2745</name>
    <name evidence="1" type="ORF">Y032_0005g2745</name>
</gene>